<dbReference type="EMBL" id="JANAVZ010000012">
    <property type="protein sequence ID" value="MCT4334493.1"/>
    <property type="molecule type" value="Genomic_DNA"/>
</dbReference>
<proteinExistence type="predicted"/>
<evidence type="ECO:0000313" key="3">
    <source>
        <dbReference type="Proteomes" id="UP001320702"/>
    </source>
</evidence>
<organism evidence="2 3">
    <name type="scientific">Paracoccus maritimus</name>
    <dbReference type="NCBI Taxonomy" id="2933292"/>
    <lineage>
        <taxon>Bacteria</taxon>
        <taxon>Pseudomonadati</taxon>
        <taxon>Pseudomonadota</taxon>
        <taxon>Alphaproteobacteria</taxon>
        <taxon>Rhodobacterales</taxon>
        <taxon>Paracoccaceae</taxon>
        <taxon>Paracoccus</taxon>
    </lineage>
</organism>
<comment type="caution">
    <text evidence="2">The sequence shown here is derived from an EMBL/GenBank/DDBJ whole genome shotgun (WGS) entry which is preliminary data.</text>
</comment>
<feature type="chain" id="PRO_5046311638" evidence="1">
    <location>
        <begin position="20"/>
        <end position="1072"/>
    </location>
</feature>
<keyword evidence="1" id="KW-0732">Signal</keyword>
<protein>
    <submittedName>
        <fullName evidence="2">Uncharacterized protein</fullName>
    </submittedName>
</protein>
<name>A0ABT2KD84_9RHOB</name>
<keyword evidence="3" id="KW-1185">Reference proteome</keyword>
<sequence>MFRALLFLAVALLVPGAAAAEPSIQTEADAADTSLGVTVSDLDPAQTYWVTLVPPDTPEGEYDEFQYISGQTDSALSFQGVPGATEFRLHLKGAGDPLLARAQLAAEGMWTEDRAPGSDREIAFAQRYGLAGEWQGGYVCPDGAAEISTRLWLGPGGSYLGAMDVTLVDGDNAGGTGRWPLIVNYTEPSRTVAITPDSPESEPFERYGMAQISGATLSRDGLRIENGALLRHGCSDFHLARAPLPEPQMALAEAAQLAESGFGGTWQGEYQCGAQMALDLGFARHPAAGFPLVRWRYREAGPTPGFDGEIEFQVKATGPGEVRLYPLGWVKQPSGHRALPVTLRIAPDGRKMAGEIEGCGPVSLEQTDDTPVTAGLIETGALTGLAGTWTGIGQCHGEDQIMQLDLADLSMGDGAAEFRYAEVTGFIPGAWQKLQIAAGADGTLSARLLENVVRRQGHEFGVPAQLVRQDDGLQIRFAGDLCQPVTLALAETPLPLTVTPADGPQDFAFVAMGEDQLRAAPPAALCTSMRKWAAQLQPDEASMSHDKDFASWPAIFADDKFTPFMGLPYDRLRASPQVGQALLAPLRDECRDLRQDLPFFSKVINAAFGLDRNSDLFASDAQRFRAAVSLAQRDSAALAPLLDRIAALPVDDRMTTALQALRAESETLSNLTAGDRTRVADRIAARQDEAQQSENEAWLTALADGREPSGIAALSRAEQILATAPAQTRDAWRDRLQPRAAEVAGTIDDAAAAGAADLRVYPVIASRLDALAEQAARRKQDALQTLRDRLDDVAEIAGLRPVFQEISALEGAEAQGLWPLYDRKAGDLLAAAVASLPAEHTAPQADPALSKGGLAGLRNNALLTAFLSGDRMVPYRADRDTTMIYLQQLTGTFNTYCPAALPSDLPRLIAGQFIDLDALTGSRDQMAAQGLQNLLQGLQTLADPGPAVAEAMRRDEIMLMADGDAQILLNSLNCTGPELRTMFENIRLYVQDPAKDIPAAAQSMADICIRALDDGMIMNETRAYCRCSGTVLEAASEDLQRYVRADPPRHYRQISFLDRSVNRNLQSCRQPI</sequence>
<gene>
    <name evidence="2" type="ORF">MU516_16680</name>
</gene>
<reference evidence="2 3" key="1">
    <citation type="submission" date="2022-04" db="EMBL/GenBank/DDBJ databases">
        <title>Paracoccus sp. YLB-12 draft genome sequence.</title>
        <authorList>
            <person name="Yu L."/>
        </authorList>
    </citation>
    <scope>NUCLEOTIDE SEQUENCE [LARGE SCALE GENOMIC DNA]</scope>
    <source>
        <strain evidence="2 3">YLB-12</strain>
    </source>
</reference>
<feature type="signal peptide" evidence="1">
    <location>
        <begin position="1"/>
        <end position="19"/>
    </location>
</feature>
<dbReference type="Proteomes" id="UP001320702">
    <property type="component" value="Unassembled WGS sequence"/>
</dbReference>
<evidence type="ECO:0000313" key="2">
    <source>
        <dbReference type="EMBL" id="MCT4334493.1"/>
    </source>
</evidence>
<evidence type="ECO:0000256" key="1">
    <source>
        <dbReference type="SAM" id="SignalP"/>
    </source>
</evidence>
<dbReference type="RefSeq" id="WP_260278405.1">
    <property type="nucleotide sequence ID" value="NZ_JANAVZ010000012.1"/>
</dbReference>
<accession>A0ABT2KD84</accession>